<feature type="region of interest" description="Disordered" evidence="1">
    <location>
        <begin position="201"/>
        <end position="225"/>
    </location>
</feature>
<evidence type="ECO:0000256" key="1">
    <source>
        <dbReference type="SAM" id="MobiDB-lite"/>
    </source>
</evidence>
<dbReference type="Proteomes" id="UP000628840">
    <property type="component" value="Unassembled WGS sequence"/>
</dbReference>
<protein>
    <submittedName>
        <fullName evidence="2">Uncharacterized protein</fullName>
    </submittedName>
</protein>
<dbReference type="RefSeq" id="WP_188884477.1">
    <property type="nucleotide sequence ID" value="NZ_BMPF01000007.1"/>
</dbReference>
<comment type="caution">
    <text evidence="2">The sequence shown here is derived from an EMBL/GenBank/DDBJ whole genome shotgun (WGS) entry which is preliminary data.</text>
</comment>
<sequence length="225" mass="25334">MSQNHPEGALGTVTGYAQSIEHTFVGEIDSWTDGEGRDCTAYHFKNEAGISYVVYGHPETNYLTITSHYDLLNAVREQMSERDVKEWVEHDVAYQSQTPEGQGSEAAETIAARAVLDSVDRETMGEAADAIVDLVHTDRTSFTIRQSENGSVLHYAVIRRVFPYDTLTIREFADTARTVTRRRQKAYRTFFSTIDLPEFNVEEPEESERGVGSDDSYVDSGRAFQ</sequence>
<proteinExistence type="predicted"/>
<reference evidence="2 3" key="1">
    <citation type="journal article" date="2019" name="Int. J. Syst. Evol. Microbiol.">
        <title>The Global Catalogue of Microorganisms (GCM) 10K type strain sequencing project: providing services to taxonomists for standard genome sequencing and annotation.</title>
        <authorList>
            <consortium name="The Broad Institute Genomics Platform"/>
            <consortium name="The Broad Institute Genome Sequencing Center for Infectious Disease"/>
            <person name="Wu L."/>
            <person name="Ma J."/>
        </authorList>
    </citation>
    <scope>NUCLEOTIDE SEQUENCE [LARGE SCALE GENOMIC DNA]</scope>
    <source>
        <strain evidence="2 3">JCM 19585</strain>
    </source>
</reference>
<dbReference type="AlphaFoldDB" id="A0A830F115"/>
<evidence type="ECO:0000313" key="2">
    <source>
        <dbReference type="EMBL" id="GGL44581.1"/>
    </source>
</evidence>
<organism evidence="2 3">
    <name type="scientific">Halarchaeum grantii</name>
    <dbReference type="NCBI Taxonomy" id="1193105"/>
    <lineage>
        <taxon>Archaea</taxon>
        <taxon>Methanobacteriati</taxon>
        <taxon>Methanobacteriota</taxon>
        <taxon>Stenosarchaea group</taxon>
        <taxon>Halobacteria</taxon>
        <taxon>Halobacteriales</taxon>
        <taxon>Halobacteriaceae</taxon>
    </lineage>
</organism>
<dbReference type="EMBL" id="BMPF01000007">
    <property type="protein sequence ID" value="GGL44581.1"/>
    <property type="molecule type" value="Genomic_DNA"/>
</dbReference>
<name>A0A830F115_9EURY</name>
<keyword evidence="3" id="KW-1185">Reference proteome</keyword>
<accession>A0A830F115</accession>
<evidence type="ECO:0000313" key="3">
    <source>
        <dbReference type="Proteomes" id="UP000628840"/>
    </source>
</evidence>
<gene>
    <name evidence="2" type="ORF">GCM10009037_29980</name>
</gene>